<dbReference type="AlphaFoldDB" id="A0A0K2U625"/>
<evidence type="ECO:0000313" key="1">
    <source>
        <dbReference type="EMBL" id="CDW33357.1"/>
    </source>
</evidence>
<organism evidence="1">
    <name type="scientific">Lepeophtheirus salmonis</name>
    <name type="common">Salmon louse</name>
    <name type="synonym">Caligus salmonis</name>
    <dbReference type="NCBI Taxonomy" id="72036"/>
    <lineage>
        <taxon>Eukaryota</taxon>
        <taxon>Metazoa</taxon>
        <taxon>Ecdysozoa</taxon>
        <taxon>Arthropoda</taxon>
        <taxon>Crustacea</taxon>
        <taxon>Multicrustacea</taxon>
        <taxon>Hexanauplia</taxon>
        <taxon>Copepoda</taxon>
        <taxon>Siphonostomatoida</taxon>
        <taxon>Caligidae</taxon>
        <taxon>Lepeophtheirus</taxon>
    </lineage>
</organism>
<accession>A0A0K2U625</accession>
<proteinExistence type="predicted"/>
<name>A0A0K2U625_LEPSM</name>
<protein>
    <submittedName>
        <fullName evidence="1">Uncharacterized protein</fullName>
    </submittedName>
</protein>
<dbReference type="EMBL" id="HACA01015996">
    <property type="protein sequence ID" value="CDW33357.1"/>
    <property type="molecule type" value="Transcribed_RNA"/>
</dbReference>
<reference evidence="1" key="1">
    <citation type="submission" date="2014-05" db="EMBL/GenBank/DDBJ databases">
        <authorList>
            <person name="Chronopoulou M."/>
        </authorList>
    </citation>
    <scope>NUCLEOTIDE SEQUENCE</scope>
    <source>
        <tissue evidence="1">Whole organism</tissue>
    </source>
</reference>
<sequence length="35" mass="4029">MELGFLTPSLLFPFWDSLEPCFSNVVWALTAIVKR</sequence>